<proteinExistence type="predicted"/>
<gene>
    <name evidence="1" type="ORF">MAGMO_2405</name>
</gene>
<dbReference type="AlphaFoldDB" id="A0A1S7LKB5"/>
<dbReference type="EMBL" id="LO017727">
    <property type="protein sequence ID" value="CRH06564.1"/>
    <property type="molecule type" value="Genomic_DNA"/>
</dbReference>
<organism evidence="1">
    <name type="scientific">Magnetococcus massalia (strain MO-1)</name>
    <dbReference type="NCBI Taxonomy" id="451514"/>
    <lineage>
        <taxon>Bacteria</taxon>
        <taxon>Pseudomonadati</taxon>
        <taxon>Pseudomonadota</taxon>
        <taxon>Magnetococcia</taxon>
        <taxon>Magnetococcales</taxon>
        <taxon>Magnetococcaceae</taxon>
        <taxon>Magnetococcus</taxon>
    </lineage>
</organism>
<evidence type="ECO:0000313" key="1">
    <source>
        <dbReference type="EMBL" id="CRH06564.1"/>
    </source>
</evidence>
<reference evidence="1" key="1">
    <citation type="submission" date="2015-04" db="EMBL/GenBank/DDBJ databases">
        <authorList>
            <person name="Syromyatnikov M.Y."/>
            <person name="Popov V.N."/>
        </authorList>
    </citation>
    <scope>NUCLEOTIDE SEQUENCE</scope>
    <source>
        <strain evidence="1">MO-1</strain>
    </source>
</reference>
<protein>
    <submittedName>
        <fullName evidence="1">Uncharacterized protein</fullName>
    </submittedName>
</protein>
<sequence length="344" mass="36486">MPIQSTELRFYKAETVNDTSSNGGRISSNEVADGVKNNVWPDVPQAERLAGSTKYRKLFLKVANDEGLTLINPQIFIETPTPGDDRVLIFSGGQRDIQGDLTGLERPYGAGTLDLDVSSGSGSLEVIVESAADEIFQNGDLIRISNQSSVDDATGHVEFLRLDTTSGVSWSGDKAALTFKAGVSLQNSYLANETRVASVIEAEDVEAKWNGWSGSTVAGTYEGVAPTTAPTTHSPILDAIGTIEQTWTITFSDANNFTCVGDTLGSIGSGAVSAGDFSPNNADFDRPYFTLPTEGWGGTWAPGEMITFTTHPAAQPLWWKRVVPPGANSLSADKVVVAITGESA</sequence>
<name>A0A1S7LKB5_MAGMO</name>
<accession>A0A1S7LKB5</accession>